<organism evidence="2 3">
    <name type="scientific">Chryseobacterium joostei</name>
    <dbReference type="NCBI Taxonomy" id="112234"/>
    <lineage>
        <taxon>Bacteria</taxon>
        <taxon>Pseudomonadati</taxon>
        <taxon>Bacteroidota</taxon>
        <taxon>Flavobacteriia</taxon>
        <taxon>Flavobacteriales</taxon>
        <taxon>Weeksellaceae</taxon>
        <taxon>Chryseobacterium group</taxon>
        <taxon>Chryseobacterium</taxon>
    </lineage>
</organism>
<dbReference type="InterPro" id="IPR022289">
    <property type="entry name" value="PRTRC_protein-C"/>
</dbReference>
<dbReference type="AlphaFoldDB" id="A0A1N7HTM9"/>
<protein>
    <submittedName>
        <fullName evidence="2">PRTRC system protein C</fullName>
    </submittedName>
</protein>
<reference evidence="1 4" key="2">
    <citation type="submission" date="2018-11" db="EMBL/GenBank/DDBJ databases">
        <title>Proposal to divide the Flavobacteriaceae and reorganize its genera based on Amino Acid Identity values calculated from whole genome sequences.</title>
        <authorList>
            <person name="Nicholson A.C."/>
            <person name="Gulvik C.A."/>
            <person name="Whitney A.M."/>
            <person name="Humrighouse B.W."/>
            <person name="Bell M."/>
            <person name="Holmes B."/>
            <person name="Steigerwalt A.G."/>
            <person name="Villarma A."/>
            <person name="Sheth M."/>
            <person name="Batra D."/>
            <person name="Pryor J."/>
            <person name="Bernardet J.-F."/>
            <person name="Hugo C."/>
            <person name="Kampfer P."/>
            <person name="Newman J."/>
            <person name="McQuiston J.R."/>
        </authorList>
    </citation>
    <scope>NUCLEOTIDE SEQUENCE [LARGE SCALE GENOMIC DNA]</scope>
    <source>
        <strain evidence="1 4">DSM 16927</strain>
    </source>
</reference>
<name>A0A1N7HTM9_9FLAO</name>
<dbReference type="EMBL" id="FTNZ01000001">
    <property type="protein sequence ID" value="SIS28173.1"/>
    <property type="molecule type" value="Genomic_DNA"/>
</dbReference>
<dbReference type="Proteomes" id="UP000279541">
    <property type="component" value="Chromosome"/>
</dbReference>
<evidence type="ECO:0000313" key="4">
    <source>
        <dbReference type="Proteomes" id="UP000279541"/>
    </source>
</evidence>
<dbReference type="EMBL" id="CP033926">
    <property type="protein sequence ID" value="AZA99148.1"/>
    <property type="molecule type" value="Genomic_DNA"/>
</dbReference>
<evidence type="ECO:0000313" key="2">
    <source>
        <dbReference type="EMBL" id="SIS28173.1"/>
    </source>
</evidence>
<sequence>MLVATELPRVFVLKEKEQEIRLDDPEPKWSVQAVLNFYSNNYPALTTAKISRPTIADDTILYRFETVIGTKG</sequence>
<reference evidence="2 3" key="1">
    <citation type="submission" date="2017-01" db="EMBL/GenBank/DDBJ databases">
        <authorList>
            <person name="Mah S.A."/>
            <person name="Swanson W.J."/>
            <person name="Moy G.W."/>
            <person name="Vacquier V.D."/>
        </authorList>
    </citation>
    <scope>NUCLEOTIDE SEQUENCE [LARGE SCALE GENOMIC DNA]</scope>
    <source>
        <strain evidence="2 3">DSM 16927</strain>
    </source>
</reference>
<accession>A0A1N7HTM9</accession>
<dbReference type="KEGG" id="cjt:EG359_05815"/>
<dbReference type="STRING" id="112234.SAMN05421768_101196"/>
<keyword evidence="4" id="KW-1185">Reference proteome</keyword>
<dbReference type="OrthoDB" id="6912309at2"/>
<evidence type="ECO:0000313" key="1">
    <source>
        <dbReference type="EMBL" id="AZA99148.1"/>
    </source>
</evidence>
<dbReference type="InterPro" id="IPR032866">
    <property type="entry name" value="Prok_Ub"/>
</dbReference>
<dbReference type="Proteomes" id="UP000186106">
    <property type="component" value="Unassembled WGS sequence"/>
</dbReference>
<gene>
    <name evidence="1" type="ORF">EG359_05815</name>
    <name evidence="2" type="ORF">SAMN05421768_101196</name>
</gene>
<dbReference type="NCBIfam" id="TIGR03738">
    <property type="entry name" value="PRTRC_C"/>
    <property type="match status" value="1"/>
</dbReference>
<evidence type="ECO:0000313" key="3">
    <source>
        <dbReference type="Proteomes" id="UP000186106"/>
    </source>
</evidence>
<dbReference type="RefSeq" id="WP_076351100.1">
    <property type="nucleotide sequence ID" value="NZ_CP033926.1"/>
</dbReference>
<dbReference type="Pfam" id="PF14454">
    <property type="entry name" value="Prok_Ub"/>
    <property type="match status" value="1"/>
</dbReference>
<proteinExistence type="predicted"/>